<feature type="domain" description="Sulfatase-modifying factor enzyme-like" evidence="3">
    <location>
        <begin position="492"/>
        <end position="732"/>
    </location>
</feature>
<dbReference type="PANTHER" id="PTHR23150:SF35">
    <property type="entry name" value="BLL6746 PROTEIN"/>
    <property type="match status" value="1"/>
</dbReference>
<proteinExistence type="predicted"/>
<protein>
    <submittedName>
        <fullName evidence="4">Formylglycine-generating enzyme, required for sulfatase activity, contains SUMF1/FGE domain</fullName>
    </submittedName>
</protein>
<feature type="compositionally biased region" description="Basic and acidic residues" evidence="1">
    <location>
        <begin position="439"/>
        <end position="455"/>
    </location>
</feature>
<dbReference type="Gene3D" id="3.90.1580.10">
    <property type="entry name" value="paralog of FGE (formylglycine-generating enzyme)"/>
    <property type="match status" value="1"/>
</dbReference>
<dbReference type="AlphaFoldDB" id="A0A450YD17"/>
<keyword evidence="2" id="KW-0812">Transmembrane</keyword>
<evidence type="ECO:0000256" key="1">
    <source>
        <dbReference type="SAM" id="MobiDB-lite"/>
    </source>
</evidence>
<evidence type="ECO:0000313" key="4">
    <source>
        <dbReference type="EMBL" id="VFK39404.1"/>
    </source>
</evidence>
<evidence type="ECO:0000256" key="2">
    <source>
        <dbReference type="SAM" id="Phobius"/>
    </source>
</evidence>
<keyword evidence="2" id="KW-1133">Transmembrane helix</keyword>
<dbReference type="SUPFAM" id="SSF56436">
    <property type="entry name" value="C-type lectin-like"/>
    <property type="match status" value="1"/>
</dbReference>
<dbReference type="InterPro" id="IPR042095">
    <property type="entry name" value="SUMF_sf"/>
</dbReference>
<dbReference type="InterPro" id="IPR016187">
    <property type="entry name" value="CTDL_fold"/>
</dbReference>
<feature type="transmembrane region" description="Helical" evidence="2">
    <location>
        <begin position="152"/>
        <end position="172"/>
    </location>
</feature>
<feature type="compositionally biased region" description="Basic and acidic residues" evidence="1">
    <location>
        <begin position="279"/>
        <end position="298"/>
    </location>
</feature>
<feature type="compositionally biased region" description="Polar residues" evidence="1">
    <location>
        <begin position="315"/>
        <end position="329"/>
    </location>
</feature>
<accession>A0A450YD17</accession>
<dbReference type="Pfam" id="PF03781">
    <property type="entry name" value="FGE-sulfatase"/>
    <property type="match status" value="1"/>
</dbReference>
<dbReference type="PANTHER" id="PTHR23150">
    <property type="entry name" value="SULFATASE MODIFYING FACTOR 1, 2"/>
    <property type="match status" value="1"/>
</dbReference>
<gene>
    <name evidence="4" type="ORF">BECKTC1821D_GA0114238_100632</name>
</gene>
<dbReference type="InterPro" id="IPR051043">
    <property type="entry name" value="Sulfatase_Mod_Factor_Kinase"/>
</dbReference>
<dbReference type="GO" id="GO:0120147">
    <property type="term" value="F:formylglycine-generating oxidase activity"/>
    <property type="evidence" value="ECO:0007669"/>
    <property type="project" value="TreeGrafter"/>
</dbReference>
<evidence type="ECO:0000259" key="3">
    <source>
        <dbReference type="Pfam" id="PF03781"/>
    </source>
</evidence>
<reference evidence="4" key="1">
    <citation type="submission" date="2019-02" db="EMBL/GenBank/DDBJ databases">
        <authorList>
            <person name="Gruber-Vodicka R. H."/>
            <person name="Seah K. B. B."/>
        </authorList>
    </citation>
    <scope>NUCLEOTIDE SEQUENCE</scope>
    <source>
        <strain evidence="4">BECK_BZ123</strain>
    </source>
</reference>
<keyword evidence="2" id="KW-0472">Membrane</keyword>
<feature type="compositionally biased region" description="Basic and acidic residues" evidence="1">
    <location>
        <begin position="216"/>
        <end position="227"/>
    </location>
</feature>
<dbReference type="InterPro" id="IPR005532">
    <property type="entry name" value="SUMF_dom"/>
</dbReference>
<feature type="region of interest" description="Disordered" evidence="1">
    <location>
        <begin position="426"/>
        <end position="474"/>
    </location>
</feature>
<feature type="region of interest" description="Disordered" evidence="1">
    <location>
        <begin position="184"/>
        <end position="363"/>
    </location>
</feature>
<name>A0A450YD17_9GAMM</name>
<feature type="region of interest" description="Disordered" evidence="1">
    <location>
        <begin position="105"/>
        <end position="143"/>
    </location>
</feature>
<organism evidence="4">
    <name type="scientific">Candidatus Kentrum sp. TC</name>
    <dbReference type="NCBI Taxonomy" id="2126339"/>
    <lineage>
        <taxon>Bacteria</taxon>
        <taxon>Pseudomonadati</taxon>
        <taxon>Pseudomonadota</taxon>
        <taxon>Gammaproteobacteria</taxon>
        <taxon>Candidatus Kentrum</taxon>
    </lineage>
</organism>
<sequence length="734" mass="82020">MAQSANVFVSLMKILVGRRQRHPQERSAPLRNFSGVDLIGARKRPGKVILPCALLLASLASNTVQCLEHEQARKAIPTEMPHTNRPPPEPESSFMPRLMLQRELDNERAPEAAKPSPALETTDNSHQEKPVFRGMSKSHPPPTNTGIRANTAWIVLLLLFSILILVWFGWYWRRSWIGRFANPDESVESPAPSDETFIDSGADKSRQRQVFPDPDFDMREEQPDNRKSSPLPDGPEDSLSGDRSEPDPRPPSIALDSGVALPSKGLTNPKSFLWTGSLADKKQARSPHVSHDGAERHAPKTVATPPSPLEKSIRAPTQQSSLTKDNPTSAPKRIPPDPNLPAAREDIPRKSSGSMGLEPNTEHPSIRVANIEYELRNLHRRMVEEMAARFTWLGYRRTSEGWVAPTEENSEVGILEDHSTQAFVAHQENSTDDSSPPDSRIHSPESEAPLDERGKAPKRRTLNTEDLPEGENREFLSPFTRFRDTLKGGGEGPEMMVILAGEFMMGSPENEQGRHPDEDPQHSVRIVKPFALGIGAVTFEDYDHFARATGRKLPNDWRWGRGKRPVIDVDWWNAMAYAEWLSEETHEGYRLPTEAEWEYAARAGTSSPFSTGECIDTSQANHDGNHGYGGCPTKSGVYLGKTVPTGSLPTNPWGLHEMHGNVWEWTMDCWHGSYRGAPSDGGVWLEENEGNCFLRVIRGGSWNSRPNSLRSALRDKRSVEEASFFIGFRLVRKL</sequence>
<dbReference type="EMBL" id="CAADFS010000006">
    <property type="protein sequence ID" value="VFK39404.1"/>
    <property type="molecule type" value="Genomic_DNA"/>
</dbReference>